<proteinExistence type="predicted"/>
<dbReference type="PROSITE" id="PS51257">
    <property type="entry name" value="PROKAR_LIPOPROTEIN"/>
    <property type="match status" value="1"/>
</dbReference>
<reference evidence="1 2" key="1">
    <citation type="submission" date="2019-02" db="EMBL/GenBank/DDBJ databases">
        <title>Deep-cultivation of Planctomycetes and their phenomic and genomic characterization uncovers novel biology.</title>
        <authorList>
            <person name="Wiegand S."/>
            <person name="Jogler M."/>
            <person name="Boedeker C."/>
            <person name="Pinto D."/>
            <person name="Vollmers J."/>
            <person name="Rivas-Marin E."/>
            <person name="Kohn T."/>
            <person name="Peeters S.H."/>
            <person name="Heuer A."/>
            <person name="Rast P."/>
            <person name="Oberbeckmann S."/>
            <person name="Bunk B."/>
            <person name="Jeske O."/>
            <person name="Meyerdierks A."/>
            <person name="Storesund J.E."/>
            <person name="Kallscheuer N."/>
            <person name="Luecker S."/>
            <person name="Lage O.M."/>
            <person name="Pohl T."/>
            <person name="Merkel B.J."/>
            <person name="Hornburger P."/>
            <person name="Mueller R.-W."/>
            <person name="Bruemmer F."/>
            <person name="Labrenz M."/>
            <person name="Spormann A.M."/>
            <person name="Op den Camp H."/>
            <person name="Overmann J."/>
            <person name="Amann R."/>
            <person name="Jetten M.S.M."/>
            <person name="Mascher T."/>
            <person name="Medema M.H."/>
            <person name="Devos D.P."/>
            <person name="Kaster A.-K."/>
            <person name="Ovreas L."/>
            <person name="Rohde M."/>
            <person name="Galperin M.Y."/>
            <person name="Jogler C."/>
        </authorList>
    </citation>
    <scope>NUCLEOTIDE SEQUENCE [LARGE SCALE GENOMIC DNA]</scope>
    <source>
        <strain evidence="1 2">KS4</strain>
    </source>
</reference>
<sequence>MMDMVKCMVMAGSLVCAVGLQGCGVGEQASDLKKPRFIGHGHDVGSEHEKEKADGVRVKRMGRMDYPALSEVSGIVRAHPDEKQWWVMNDSGNDAIVYAIDEKGQLLKEVKVAGARNVDWEDIAIEDGRLFVSDLGNNGNARENLGVYAVGGVLDDVAGGVDVTWYGMKYEDQDTYPAAVFEFDCEAIFFLDGKFAVLTKHRMGQTRMANQGTKLYMLDELKVGEMNVLRKIDERSDVGYWVTGADVSPSGDRLVVLGQTELWVFDRPMSGSDRWLSEGVCWKMSLPAEMMKQAEGVCWDDDQMIRIVNEQRDVYVLDVVYLERYGVGFDSNEK</sequence>
<keyword evidence="2" id="KW-1185">Reference proteome</keyword>
<dbReference type="KEGG" id="pcor:KS4_06300"/>
<evidence type="ECO:0000313" key="2">
    <source>
        <dbReference type="Proteomes" id="UP000317369"/>
    </source>
</evidence>
<dbReference type="AlphaFoldDB" id="A0A517YQT3"/>
<organism evidence="1 2">
    <name type="scientific">Poriferisphaera corsica</name>
    <dbReference type="NCBI Taxonomy" id="2528020"/>
    <lineage>
        <taxon>Bacteria</taxon>
        <taxon>Pseudomonadati</taxon>
        <taxon>Planctomycetota</taxon>
        <taxon>Phycisphaerae</taxon>
        <taxon>Phycisphaerales</taxon>
        <taxon>Phycisphaeraceae</taxon>
        <taxon>Poriferisphaera</taxon>
    </lineage>
</organism>
<protein>
    <recommendedName>
        <fullName evidence="3">Lipoprotein</fullName>
    </recommendedName>
</protein>
<dbReference type="EMBL" id="CP036425">
    <property type="protein sequence ID" value="QDU32596.1"/>
    <property type="molecule type" value="Genomic_DNA"/>
</dbReference>
<evidence type="ECO:0000313" key="1">
    <source>
        <dbReference type="EMBL" id="QDU32596.1"/>
    </source>
</evidence>
<name>A0A517YQT3_9BACT</name>
<evidence type="ECO:0008006" key="3">
    <source>
        <dbReference type="Google" id="ProtNLM"/>
    </source>
</evidence>
<accession>A0A517YQT3</accession>
<dbReference type="Proteomes" id="UP000317369">
    <property type="component" value="Chromosome"/>
</dbReference>
<dbReference type="SUPFAM" id="SSF63825">
    <property type="entry name" value="YWTD domain"/>
    <property type="match status" value="1"/>
</dbReference>
<gene>
    <name evidence="1" type="ORF">KS4_06300</name>
</gene>